<gene>
    <name evidence="1" type="ORF">B1B_17075</name>
    <name evidence="2" type="ORF">B2A_11572</name>
</gene>
<reference evidence="1" key="2">
    <citation type="journal article" date="2014" name="ISME J.">
        <title>Microbial stratification in low pH oxic and suboxic macroscopic growths along an acid mine drainage.</title>
        <authorList>
            <person name="Mendez-Garcia C."/>
            <person name="Mesa V."/>
            <person name="Sprenger R.R."/>
            <person name="Richter M."/>
            <person name="Diez M.S."/>
            <person name="Solano J."/>
            <person name="Bargiela R."/>
            <person name="Golyshina O.V."/>
            <person name="Manteca A."/>
            <person name="Ramos J.L."/>
            <person name="Gallego J.R."/>
            <person name="Llorente I."/>
            <person name="Martins Dos Santos V.A."/>
            <person name="Jensen O.N."/>
            <person name="Pelaez A.I."/>
            <person name="Sanchez J."/>
            <person name="Ferrer M."/>
        </authorList>
    </citation>
    <scope>NUCLEOTIDE SEQUENCE</scope>
</reference>
<comment type="caution">
    <text evidence="1">The sequence shown here is derived from an EMBL/GenBank/DDBJ whole genome shotgun (WGS) entry which is preliminary data.</text>
</comment>
<dbReference type="EMBL" id="AUZY01011401">
    <property type="protein sequence ID" value="EQD34745.1"/>
    <property type="molecule type" value="Genomic_DNA"/>
</dbReference>
<dbReference type="AlphaFoldDB" id="T0ZXU3"/>
<protein>
    <submittedName>
        <fullName evidence="1">Secreted protein</fullName>
    </submittedName>
</protein>
<evidence type="ECO:0000313" key="2">
    <source>
        <dbReference type="EMBL" id="EQD38183.1"/>
    </source>
</evidence>
<proteinExistence type="predicted"/>
<organism evidence="1">
    <name type="scientific">mine drainage metagenome</name>
    <dbReference type="NCBI Taxonomy" id="410659"/>
    <lineage>
        <taxon>unclassified sequences</taxon>
        <taxon>metagenomes</taxon>
        <taxon>ecological metagenomes</taxon>
    </lineage>
</organism>
<accession>T0ZXU3</accession>
<dbReference type="EMBL" id="AUZZ01008359">
    <property type="protein sequence ID" value="EQD38183.1"/>
    <property type="molecule type" value="Genomic_DNA"/>
</dbReference>
<sequence length="129" mass="13488">MFRPHWLVSRWLPALLVLPLAACATPPNLLPVHAVSAPQPAAASSSLAPTINYACRVDSDCVIKNIGNCCGYYPACVNKHSPTDPSALRAGCKREGVMSACGFPALRSCRCAARHCVAVNAAAGAFGPR</sequence>
<reference evidence="1" key="1">
    <citation type="submission" date="2013-08" db="EMBL/GenBank/DDBJ databases">
        <authorList>
            <person name="Mendez C."/>
            <person name="Richter M."/>
            <person name="Ferrer M."/>
            <person name="Sanchez J."/>
        </authorList>
    </citation>
    <scope>NUCLEOTIDE SEQUENCE</scope>
</reference>
<name>T0ZXU3_9ZZZZ</name>
<evidence type="ECO:0000313" key="1">
    <source>
        <dbReference type="EMBL" id="EQD34745.1"/>
    </source>
</evidence>